<reference evidence="7 8" key="1">
    <citation type="submission" date="2020-08" db="EMBL/GenBank/DDBJ databases">
        <title>Sequencing the genomes of 1000 actinobacteria strains.</title>
        <authorList>
            <person name="Klenk H.-P."/>
        </authorList>
    </citation>
    <scope>NUCLEOTIDE SEQUENCE [LARGE SCALE GENOMIC DNA]</scope>
    <source>
        <strain evidence="7 8">DSM 102030</strain>
    </source>
</reference>
<dbReference type="PRINTS" id="PR00036">
    <property type="entry name" value="HTHLACI"/>
</dbReference>
<dbReference type="PANTHER" id="PTHR30146">
    <property type="entry name" value="LACI-RELATED TRANSCRIPTIONAL REPRESSOR"/>
    <property type="match status" value="1"/>
</dbReference>
<evidence type="ECO:0000256" key="1">
    <source>
        <dbReference type="ARBA" id="ARBA00022491"/>
    </source>
</evidence>
<dbReference type="GO" id="GO:0000976">
    <property type="term" value="F:transcription cis-regulatory region binding"/>
    <property type="evidence" value="ECO:0007669"/>
    <property type="project" value="TreeGrafter"/>
</dbReference>
<dbReference type="Pfam" id="PF13377">
    <property type="entry name" value="Peripla_BP_3"/>
    <property type="match status" value="1"/>
</dbReference>
<evidence type="ECO:0000256" key="2">
    <source>
        <dbReference type="ARBA" id="ARBA00023015"/>
    </source>
</evidence>
<organism evidence="7 8">
    <name type="scientific">Lipingzhangella halophila</name>
    <dbReference type="NCBI Taxonomy" id="1783352"/>
    <lineage>
        <taxon>Bacteria</taxon>
        <taxon>Bacillati</taxon>
        <taxon>Actinomycetota</taxon>
        <taxon>Actinomycetes</taxon>
        <taxon>Streptosporangiales</taxon>
        <taxon>Nocardiopsidaceae</taxon>
        <taxon>Lipingzhangella</taxon>
    </lineage>
</organism>
<feature type="domain" description="HTH lacI-type" evidence="6">
    <location>
        <begin position="42"/>
        <end position="97"/>
    </location>
</feature>
<dbReference type="SMART" id="SM00354">
    <property type="entry name" value="HTH_LACI"/>
    <property type="match status" value="1"/>
</dbReference>
<name>A0A7W7RNU7_9ACTN</name>
<evidence type="ECO:0000256" key="5">
    <source>
        <dbReference type="SAM" id="MobiDB-lite"/>
    </source>
</evidence>
<dbReference type="InterPro" id="IPR000843">
    <property type="entry name" value="HTH_LacI"/>
</dbReference>
<evidence type="ECO:0000259" key="6">
    <source>
        <dbReference type="PROSITE" id="PS50932"/>
    </source>
</evidence>
<dbReference type="AlphaFoldDB" id="A0A7W7RNU7"/>
<evidence type="ECO:0000256" key="4">
    <source>
        <dbReference type="ARBA" id="ARBA00023163"/>
    </source>
</evidence>
<dbReference type="RefSeq" id="WP_184585165.1">
    <property type="nucleotide sequence ID" value="NZ_JACHJT010000002.1"/>
</dbReference>
<dbReference type="EMBL" id="JACHJT010000002">
    <property type="protein sequence ID" value="MBB4935435.1"/>
    <property type="molecule type" value="Genomic_DNA"/>
</dbReference>
<accession>A0A7W7RNU7</accession>
<feature type="compositionally biased region" description="Basic and acidic residues" evidence="5">
    <location>
        <begin position="24"/>
        <end position="34"/>
    </location>
</feature>
<dbReference type="GO" id="GO:0003700">
    <property type="term" value="F:DNA-binding transcription factor activity"/>
    <property type="evidence" value="ECO:0007669"/>
    <property type="project" value="TreeGrafter"/>
</dbReference>
<dbReference type="CDD" id="cd01392">
    <property type="entry name" value="HTH_LacI"/>
    <property type="match status" value="1"/>
</dbReference>
<dbReference type="InterPro" id="IPR010982">
    <property type="entry name" value="Lambda_DNA-bd_dom_sf"/>
</dbReference>
<dbReference type="PROSITE" id="PS50932">
    <property type="entry name" value="HTH_LACI_2"/>
    <property type="match status" value="1"/>
</dbReference>
<keyword evidence="8" id="KW-1185">Reference proteome</keyword>
<comment type="caution">
    <text evidence="7">The sequence shown here is derived from an EMBL/GenBank/DDBJ whole genome shotgun (WGS) entry which is preliminary data.</text>
</comment>
<feature type="region of interest" description="Disordered" evidence="5">
    <location>
        <begin position="20"/>
        <end position="41"/>
    </location>
</feature>
<dbReference type="PROSITE" id="PS00356">
    <property type="entry name" value="HTH_LACI_1"/>
    <property type="match status" value="1"/>
</dbReference>
<dbReference type="Gene3D" id="3.40.50.2300">
    <property type="match status" value="2"/>
</dbReference>
<evidence type="ECO:0000256" key="3">
    <source>
        <dbReference type="ARBA" id="ARBA00023125"/>
    </source>
</evidence>
<dbReference type="Proteomes" id="UP000523007">
    <property type="component" value="Unassembled WGS sequence"/>
</dbReference>
<dbReference type="Gene3D" id="1.10.260.40">
    <property type="entry name" value="lambda repressor-like DNA-binding domains"/>
    <property type="match status" value="1"/>
</dbReference>
<keyword evidence="3" id="KW-0238">DNA-binding</keyword>
<evidence type="ECO:0000313" key="8">
    <source>
        <dbReference type="Proteomes" id="UP000523007"/>
    </source>
</evidence>
<sequence>MRCTQAWEATSSVARTITGCGDDGEGREVSEHQPARHGRKPPTIRDVARAAGVSTSTVSRALDERLPPSNTVAAQRARQAAAELGYRRDAAASSLRRTGATAIGVIVPRLRDTVMAMLFEEIAFACEQRSLLALVATSHEDPHREREAAESLLQRRVDGLITTTTRVGDDFPATLRERDVPHVLALRTDGISPSSIGDDELGGYLATRHLTDLGHRRIGLVAGPEHASSARGRVAGYRRALAEAGLAGRDGWVRPSQFSMESGEEQGEALLRTPEPPTAIFAVNDNTAVGVMAAAHRLGWRVPEDLSVVGYNDIPLAKRLPVPLSTVHVPLGQVAVNAVELLMDAMVGRPAATRVCLPSLIPRQSSTAPPP</sequence>
<evidence type="ECO:0000313" key="7">
    <source>
        <dbReference type="EMBL" id="MBB4935435.1"/>
    </source>
</evidence>
<dbReference type="SUPFAM" id="SSF53822">
    <property type="entry name" value="Periplasmic binding protein-like I"/>
    <property type="match status" value="1"/>
</dbReference>
<dbReference type="PANTHER" id="PTHR30146:SF148">
    <property type="entry name" value="HTH-TYPE TRANSCRIPTIONAL REPRESSOR PURR-RELATED"/>
    <property type="match status" value="1"/>
</dbReference>
<dbReference type="InterPro" id="IPR028082">
    <property type="entry name" value="Peripla_BP_I"/>
</dbReference>
<gene>
    <name evidence="7" type="ORF">F4561_006329</name>
</gene>
<keyword evidence="2" id="KW-0805">Transcription regulation</keyword>
<protein>
    <submittedName>
        <fullName evidence="7">LacI family transcriptional regulator</fullName>
    </submittedName>
</protein>
<dbReference type="CDD" id="cd06285">
    <property type="entry name" value="PBP1_LacI-like"/>
    <property type="match status" value="1"/>
</dbReference>
<keyword evidence="1" id="KW-0678">Repressor</keyword>
<dbReference type="Pfam" id="PF00356">
    <property type="entry name" value="LacI"/>
    <property type="match status" value="1"/>
</dbReference>
<dbReference type="InterPro" id="IPR046335">
    <property type="entry name" value="LacI/GalR-like_sensor"/>
</dbReference>
<dbReference type="SUPFAM" id="SSF47413">
    <property type="entry name" value="lambda repressor-like DNA-binding domains"/>
    <property type="match status" value="1"/>
</dbReference>
<proteinExistence type="predicted"/>
<keyword evidence="4" id="KW-0804">Transcription</keyword>